<protein>
    <submittedName>
        <fullName evidence="7">Monooxygenase</fullName>
    </submittedName>
</protein>
<evidence type="ECO:0000259" key="6">
    <source>
        <dbReference type="Pfam" id="PF01494"/>
    </source>
</evidence>
<evidence type="ECO:0000313" key="8">
    <source>
        <dbReference type="Proteomes" id="UP000800035"/>
    </source>
</evidence>
<sequence>MSTTTNSPPTALPIIIAGGGCVGLFLAHLLAQSALPNRILVIEPTAPDPTSTRAMAHQPLILPLFARAGLMPELTRLSSLSRGLCFRTSVPNGSRLIAGKVFQEGEKAQLLLPQGRFQEVLVRRVEGSGRACVRWGWRVAGFEEIGGESGDGSGSGERGCVRVRIEDGKGGMEEIDAVYLVGADGSKSQVRRSLGLDFAGETLPTQLVATDIVYDFQAQGFYDANFIVDPEHYGLIGRIDNEGLWRVSYGVPAETSEEEIRRGVDEKLRKMMPDGGESGFEVKRVAPYKAQQRCVEAFWRGRVGVVGDAAHLTNPYAGLGLASGIADASSLASVLIRILSSEAANTESLLSSWSVARRQKFLSVVDKPSRMAYARVKTKVDTEEEIKAMLGKDPLVNALKQGMPMMPPSLETKVEELEGW</sequence>
<keyword evidence="4" id="KW-0520">NAD</keyword>
<keyword evidence="5" id="KW-1133">Transmembrane helix</keyword>
<dbReference type="SUPFAM" id="SSF51905">
    <property type="entry name" value="FAD/NAD(P)-binding domain"/>
    <property type="match status" value="1"/>
</dbReference>
<keyword evidence="5" id="KW-0472">Membrane</keyword>
<feature type="transmembrane region" description="Helical" evidence="5">
    <location>
        <begin position="12"/>
        <end position="31"/>
    </location>
</feature>
<evidence type="ECO:0000256" key="4">
    <source>
        <dbReference type="ARBA" id="ARBA00023027"/>
    </source>
</evidence>
<reference evidence="7" key="1">
    <citation type="journal article" date="2020" name="Stud. Mycol.">
        <title>101 Dothideomycetes genomes: a test case for predicting lifestyles and emergence of pathogens.</title>
        <authorList>
            <person name="Haridas S."/>
            <person name="Albert R."/>
            <person name="Binder M."/>
            <person name="Bloem J."/>
            <person name="Labutti K."/>
            <person name="Salamov A."/>
            <person name="Andreopoulos B."/>
            <person name="Baker S."/>
            <person name="Barry K."/>
            <person name="Bills G."/>
            <person name="Bluhm B."/>
            <person name="Cannon C."/>
            <person name="Castanera R."/>
            <person name="Culley D."/>
            <person name="Daum C."/>
            <person name="Ezra D."/>
            <person name="Gonzalez J."/>
            <person name="Henrissat B."/>
            <person name="Kuo A."/>
            <person name="Liang C."/>
            <person name="Lipzen A."/>
            <person name="Lutzoni F."/>
            <person name="Magnuson J."/>
            <person name="Mondo S."/>
            <person name="Nolan M."/>
            <person name="Ohm R."/>
            <person name="Pangilinan J."/>
            <person name="Park H.-J."/>
            <person name="Ramirez L."/>
            <person name="Alfaro M."/>
            <person name="Sun H."/>
            <person name="Tritt A."/>
            <person name="Yoshinaga Y."/>
            <person name="Zwiers L.-H."/>
            <person name="Turgeon B."/>
            <person name="Goodwin S."/>
            <person name="Spatafora J."/>
            <person name="Crous P."/>
            <person name="Grigoriev I."/>
        </authorList>
    </citation>
    <scope>NUCLEOTIDE SEQUENCE</scope>
    <source>
        <strain evidence="7">CBS 675.92</strain>
    </source>
</reference>
<evidence type="ECO:0000313" key="7">
    <source>
        <dbReference type="EMBL" id="KAF1955640.1"/>
    </source>
</evidence>
<evidence type="ECO:0000256" key="3">
    <source>
        <dbReference type="ARBA" id="ARBA00023002"/>
    </source>
</evidence>
<keyword evidence="1" id="KW-0285">Flavoprotein</keyword>
<dbReference type="Pfam" id="PF01494">
    <property type="entry name" value="FAD_binding_3"/>
    <property type="match status" value="1"/>
</dbReference>
<evidence type="ECO:0000256" key="5">
    <source>
        <dbReference type="SAM" id="Phobius"/>
    </source>
</evidence>
<dbReference type="PANTHER" id="PTHR43476:SF4">
    <property type="entry name" value="BLR0106 PROTEIN"/>
    <property type="match status" value="1"/>
</dbReference>
<keyword evidence="2" id="KW-0274">FAD</keyword>
<dbReference type="InterPro" id="IPR050631">
    <property type="entry name" value="PheA/TfdB_FAD_monoxygenase"/>
</dbReference>
<dbReference type="AlphaFoldDB" id="A0A6A5TUE4"/>
<dbReference type="InterPro" id="IPR002938">
    <property type="entry name" value="FAD-bd"/>
</dbReference>
<organism evidence="7 8">
    <name type="scientific">Byssothecium circinans</name>
    <dbReference type="NCBI Taxonomy" id="147558"/>
    <lineage>
        <taxon>Eukaryota</taxon>
        <taxon>Fungi</taxon>
        <taxon>Dikarya</taxon>
        <taxon>Ascomycota</taxon>
        <taxon>Pezizomycotina</taxon>
        <taxon>Dothideomycetes</taxon>
        <taxon>Pleosporomycetidae</taxon>
        <taxon>Pleosporales</taxon>
        <taxon>Massarineae</taxon>
        <taxon>Massarinaceae</taxon>
        <taxon>Byssothecium</taxon>
    </lineage>
</organism>
<dbReference type="Gene3D" id="3.30.9.10">
    <property type="entry name" value="D-Amino Acid Oxidase, subunit A, domain 2"/>
    <property type="match status" value="1"/>
</dbReference>
<feature type="domain" description="FAD-binding" evidence="6">
    <location>
        <begin position="13"/>
        <end position="361"/>
    </location>
</feature>
<gene>
    <name evidence="7" type="ORF">CC80DRAFT_493086</name>
</gene>
<keyword evidence="5" id="KW-0812">Transmembrane</keyword>
<dbReference type="InterPro" id="IPR036188">
    <property type="entry name" value="FAD/NAD-bd_sf"/>
</dbReference>
<keyword evidence="7" id="KW-0503">Monooxygenase</keyword>
<dbReference type="Gene3D" id="3.50.50.60">
    <property type="entry name" value="FAD/NAD(P)-binding domain"/>
    <property type="match status" value="1"/>
</dbReference>
<keyword evidence="3" id="KW-0560">Oxidoreductase</keyword>
<dbReference type="Proteomes" id="UP000800035">
    <property type="component" value="Unassembled WGS sequence"/>
</dbReference>
<dbReference type="PRINTS" id="PR00420">
    <property type="entry name" value="RNGMNOXGNASE"/>
</dbReference>
<name>A0A6A5TUE4_9PLEO</name>
<keyword evidence="8" id="KW-1185">Reference proteome</keyword>
<evidence type="ECO:0000256" key="2">
    <source>
        <dbReference type="ARBA" id="ARBA00022827"/>
    </source>
</evidence>
<evidence type="ECO:0000256" key="1">
    <source>
        <dbReference type="ARBA" id="ARBA00022630"/>
    </source>
</evidence>
<dbReference type="EMBL" id="ML976994">
    <property type="protein sequence ID" value="KAF1955640.1"/>
    <property type="molecule type" value="Genomic_DNA"/>
</dbReference>
<dbReference type="PANTHER" id="PTHR43476">
    <property type="entry name" value="3-(3-HYDROXY-PHENYL)PROPIONATE/3-HYDROXYCINNAMIC ACID HYDROXYLASE"/>
    <property type="match status" value="1"/>
</dbReference>
<proteinExistence type="predicted"/>
<dbReference type="GO" id="GO:0071949">
    <property type="term" value="F:FAD binding"/>
    <property type="evidence" value="ECO:0007669"/>
    <property type="project" value="InterPro"/>
</dbReference>
<dbReference type="GO" id="GO:0004497">
    <property type="term" value="F:monooxygenase activity"/>
    <property type="evidence" value="ECO:0007669"/>
    <property type="project" value="UniProtKB-KW"/>
</dbReference>
<dbReference type="OrthoDB" id="10016252at2759"/>
<accession>A0A6A5TUE4</accession>